<protein>
    <submittedName>
        <fullName evidence="6">TetR family transcriptional regulator</fullName>
    </submittedName>
</protein>
<keyword evidence="2 4" id="KW-0238">DNA-binding</keyword>
<organism evidence="6 7">
    <name type="scientific">Undibacterium pigrum</name>
    <dbReference type="NCBI Taxonomy" id="401470"/>
    <lineage>
        <taxon>Bacteria</taxon>
        <taxon>Pseudomonadati</taxon>
        <taxon>Pseudomonadota</taxon>
        <taxon>Betaproteobacteria</taxon>
        <taxon>Burkholderiales</taxon>
        <taxon>Oxalobacteraceae</taxon>
        <taxon>Undibacterium</taxon>
    </lineage>
</organism>
<dbReference type="InterPro" id="IPR036271">
    <property type="entry name" value="Tet_transcr_reg_TetR-rel_C_sf"/>
</dbReference>
<dbReference type="InterPro" id="IPR054156">
    <property type="entry name" value="YxaF_TetR_C"/>
</dbReference>
<evidence type="ECO:0000256" key="4">
    <source>
        <dbReference type="PROSITE-ProRule" id="PRU00335"/>
    </source>
</evidence>
<dbReference type="Pfam" id="PF21993">
    <property type="entry name" value="TetR_C_13_2"/>
    <property type="match status" value="1"/>
</dbReference>
<proteinExistence type="predicted"/>
<keyword evidence="3" id="KW-0804">Transcription</keyword>
<dbReference type="GO" id="GO:0003677">
    <property type="term" value="F:DNA binding"/>
    <property type="evidence" value="ECO:0007669"/>
    <property type="project" value="UniProtKB-UniRule"/>
</dbReference>
<sequence>MKVSREQANENRQRILDVASQLFRERGYDGVSVVDLMKGAGLTHGGFYGNFSSKEDLIAQTCALSLGRSAERWKKWQTESPDTALSRISNDYLSLAHRDKPGRGCALAALGSDMARQNETVRKAADKGAHDLMAVLVDLLPGETKEKREDKAMLALASMVGAVVLARVAEDEEFSQRILAAVATALEAASD</sequence>
<evidence type="ECO:0000313" key="7">
    <source>
        <dbReference type="Proteomes" id="UP000247792"/>
    </source>
</evidence>
<feature type="DNA-binding region" description="H-T-H motif" evidence="4">
    <location>
        <begin position="32"/>
        <end position="51"/>
    </location>
</feature>
<evidence type="ECO:0000256" key="1">
    <source>
        <dbReference type="ARBA" id="ARBA00023015"/>
    </source>
</evidence>
<dbReference type="PRINTS" id="PR00455">
    <property type="entry name" value="HTHTETR"/>
</dbReference>
<feature type="domain" description="HTH tetR-type" evidence="5">
    <location>
        <begin position="9"/>
        <end position="69"/>
    </location>
</feature>
<reference evidence="6 7" key="1">
    <citation type="submission" date="2018-05" db="EMBL/GenBank/DDBJ databases">
        <title>Genomic Encyclopedia of Type Strains, Phase IV (KMG-IV): sequencing the most valuable type-strain genomes for metagenomic binning, comparative biology and taxonomic classification.</title>
        <authorList>
            <person name="Goeker M."/>
        </authorList>
    </citation>
    <scope>NUCLEOTIDE SEQUENCE [LARGE SCALE GENOMIC DNA]</scope>
    <source>
        <strain evidence="6 7">DSM 19792</strain>
    </source>
</reference>
<accession>A0A318JTT5</accession>
<name>A0A318JTT5_9BURK</name>
<dbReference type="Gene3D" id="1.10.10.60">
    <property type="entry name" value="Homeodomain-like"/>
    <property type="match status" value="1"/>
</dbReference>
<dbReference type="InterPro" id="IPR009057">
    <property type="entry name" value="Homeodomain-like_sf"/>
</dbReference>
<dbReference type="PANTHER" id="PTHR47506:SF7">
    <property type="entry name" value="TRANSCRIPTIONAL REGULATORY PROTEIN"/>
    <property type="match status" value="1"/>
</dbReference>
<keyword evidence="7" id="KW-1185">Reference proteome</keyword>
<dbReference type="Pfam" id="PF00440">
    <property type="entry name" value="TetR_N"/>
    <property type="match status" value="1"/>
</dbReference>
<dbReference type="Gene3D" id="1.10.357.10">
    <property type="entry name" value="Tetracycline Repressor, domain 2"/>
    <property type="match status" value="1"/>
</dbReference>
<dbReference type="OrthoDB" id="9798857at2"/>
<evidence type="ECO:0000256" key="3">
    <source>
        <dbReference type="ARBA" id="ARBA00023163"/>
    </source>
</evidence>
<dbReference type="PROSITE" id="PS50977">
    <property type="entry name" value="HTH_TETR_2"/>
    <property type="match status" value="1"/>
</dbReference>
<dbReference type="SUPFAM" id="SSF48498">
    <property type="entry name" value="Tetracyclin repressor-like, C-terminal domain"/>
    <property type="match status" value="1"/>
</dbReference>
<comment type="caution">
    <text evidence="6">The sequence shown here is derived from an EMBL/GenBank/DDBJ whole genome shotgun (WGS) entry which is preliminary data.</text>
</comment>
<dbReference type="Proteomes" id="UP000247792">
    <property type="component" value="Unassembled WGS sequence"/>
</dbReference>
<evidence type="ECO:0000313" key="6">
    <source>
        <dbReference type="EMBL" id="PXX47810.1"/>
    </source>
</evidence>
<dbReference type="EMBL" id="QJKB01000001">
    <property type="protein sequence ID" value="PXX47810.1"/>
    <property type="molecule type" value="Genomic_DNA"/>
</dbReference>
<dbReference type="RefSeq" id="WP_110254139.1">
    <property type="nucleotide sequence ID" value="NZ_QJKB01000001.1"/>
</dbReference>
<dbReference type="AlphaFoldDB" id="A0A318JTT5"/>
<gene>
    <name evidence="6" type="ORF">DFR42_1011409</name>
</gene>
<evidence type="ECO:0000259" key="5">
    <source>
        <dbReference type="PROSITE" id="PS50977"/>
    </source>
</evidence>
<dbReference type="PANTHER" id="PTHR47506">
    <property type="entry name" value="TRANSCRIPTIONAL REGULATORY PROTEIN"/>
    <property type="match status" value="1"/>
</dbReference>
<keyword evidence="1" id="KW-0805">Transcription regulation</keyword>
<evidence type="ECO:0000256" key="2">
    <source>
        <dbReference type="ARBA" id="ARBA00023125"/>
    </source>
</evidence>
<dbReference type="InterPro" id="IPR001647">
    <property type="entry name" value="HTH_TetR"/>
</dbReference>
<dbReference type="SUPFAM" id="SSF46689">
    <property type="entry name" value="Homeodomain-like"/>
    <property type="match status" value="1"/>
</dbReference>